<sequence length="138" mass="15014">MSRKGTSVNSSRPLTQFSFAIFTKLPPELQLEILSHCQQNDLICMSLASHSLRAMMLPLIPAKPSLLSYDQVNPSETIKCECENATSTSTPSPREDAQTGRPVDRMPPTTLCAGGSGVGTARVPRARYMQGYAGPWET</sequence>
<evidence type="ECO:0000256" key="1">
    <source>
        <dbReference type="SAM" id="MobiDB-lite"/>
    </source>
</evidence>
<protein>
    <recommendedName>
        <fullName evidence="2">F-box domain-containing protein</fullName>
    </recommendedName>
</protein>
<dbReference type="CDD" id="cd09917">
    <property type="entry name" value="F-box_SF"/>
    <property type="match status" value="1"/>
</dbReference>
<dbReference type="InterPro" id="IPR036047">
    <property type="entry name" value="F-box-like_dom_sf"/>
</dbReference>
<feature type="region of interest" description="Disordered" evidence="1">
    <location>
        <begin position="82"/>
        <end position="117"/>
    </location>
</feature>
<feature type="compositionally biased region" description="Basic and acidic residues" evidence="1">
    <location>
        <begin position="93"/>
        <end position="104"/>
    </location>
</feature>
<dbReference type="InterPro" id="IPR001810">
    <property type="entry name" value="F-box_dom"/>
</dbReference>
<organism evidence="3 4">
    <name type="scientific">Colletotrichum melonis</name>
    <dbReference type="NCBI Taxonomy" id="1209925"/>
    <lineage>
        <taxon>Eukaryota</taxon>
        <taxon>Fungi</taxon>
        <taxon>Dikarya</taxon>
        <taxon>Ascomycota</taxon>
        <taxon>Pezizomycotina</taxon>
        <taxon>Sordariomycetes</taxon>
        <taxon>Hypocreomycetidae</taxon>
        <taxon>Glomerellales</taxon>
        <taxon>Glomerellaceae</taxon>
        <taxon>Colletotrichum</taxon>
        <taxon>Colletotrichum acutatum species complex</taxon>
    </lineage>
</organism>
<evidence type="ECO:0000259" key="2">
    <source>
        <dbReference type="Pfam" id="PF00646"/>
    </source>
</evidence>
<feature type="domain" description="F-box" evidence="2">
    <location>
        <begin position="23"/>
        <end position="54"/>
    </location>
</feature>
<dbReference type="AlphaFoldDB" id="A0AAI9USF5"/>
<evidence type="ECO:0000313" key="4">
    <source>
        <dbReference type="Proteomes" id="UP001239795"/>
    </source>
</evidence>
<keyword evidence="4" id="KW-1185">Reference proteome</keyword>
<name>A0AAI9USF5_9PEZI</name>
<dbReference type="Pfam" id="PF00646">
    <property type="entry name" value="F-box"/>
    <property type="match status" value="1"/>
</dbReference>
<dbReference type="SUPFAM" id="SSF81383">
    <property type="entry name" value="F-box domain"/>
    <property type="match status" value="1"/>
</dbReference>
<dbReference type="EMBL" id="MLGG01000009">
    <property type="protein sequence ID" value="KAK1462260.1"/>
    <property type="molecule type" value="Genomic_DNA"/>
</dbReference>
<proteinExistence type="predicted"/>
<accession>A0AAI9USF5</accession>
<dbReference type="Proteomes" id="UP001239795">
    <property type="component" value="Unassembled WGS sequence"/>
</dbReference>
<reference evidence="3 4" key="1">
    <citation type="submission" date="2016-10" db="EMBL/GenBank/DDBJ databases">
        <title>The genome sequence of Colletotrichum fioriniae PJ7.</title>
        <authorList>
            <person name="Baroncelli R."/>
        </authorList>
    </citation>
    <scope>NUCLEOTIDE SEQUENCE [LARGE SCALE GENOMIC DNA]</scope>
    <source>
        <strain evidence="3">Col 31</strain>
    </source>
</reference>
<gene>
    <name evidence="3" type="ORF">CMEL01_14227</name>
</gene>
<comment type="caution">
    <text evidence="3">The sequence shown here is derived from an EMBL/GenBank/DDBJ whole genome shotgun (WGS) entry which is preliminary data.</text>
</comment>
<evidence type="ECO:0000313" key="3">
    <source>
        <dbReference type="EMBL" id="KAK1462260.1"/>
    </source>
</evidence>